<proteinExistence type="predicted"/>
<protein>
    <submittedName>
        <fullName evidence="1">Uncharacterized protein</fullName>
    </submittedName>
</protein>
<gene>
    <name evidence="1" type="ORF">DQG23_00105</name>
</gene>
<accession>A0A329MTL4</accession>
<dbReference type="EMBL" id="QMFB01000001">
    <property type="protein sequence ID" value="RAV22658.1"/>
    <property type="molecule type" value="Genomic_DNA"/>
</dbReference>
<evidence type="ECO:0000313" key="1">
    <source>
        <dbReference type="EMBL" id="RAV22658.1"/>
    </source>
</evidence>
<dbReference type="RefSeq" id="WP_113028769.1">
    <property type="nucleotide sequence ID" value="NZ_QMFB01000001.1"/>
</dbReference>
<name>A0A329MTL4_9BACL</name>
<organism evidence="1 2">
    <name type="scientific">Paenibacillus contaminans</name>
    <dbReference type="NCBI Taxonomy" id="450362"/>
    <lineage>
        <taxon>Bacteria</taxon>
        <taxon>Bacillati</taxon>
        <taxon>Bacillota</taxon>
        <taxon>Bacilli</taxon>
        <taxon>Bacillales</taxon>
        <taxon>Paenibacillaceae</taxon>
        <taxon>Paenibacillus</taxon>
    </lineage>
</organism>
<sequence>MKYSKRSFEVQEAKSELGLYLCKLIAEFELELHEVIYILQDIQSMYIGRTYSSFEKEDELPTEEQAKKIADKYLKSKTTITRPIHIDITPEEAERVNKKVEEALKKWVDNMNNKRRDLR</sequence>
<keyword evidence="2" id="KW-1185">Reference proteome</keyword>
<dbReference type="Proteomes" id="UP000250369">
    <property type="component" value="Unassembled WGS sequence"/>
</dbReference>
<reference evidence="1 2" key="1">
    <citation type="journal article" date="2009" name="Int. J. Syst. Evol. Microbiol.">
        <title>Paenibacillus contaminans sp. nov., isolated from a contaminated laboratory plate.</title>
        <authorList>
            <person name="Chou J.H."/>
            <person name="Lee J.H."/>
            <person name="Lin M.C."/>
            <person name="Chang P.S."/>
            <person name="Arun A.B."/>
            <person name="Young C.C."/>
            <person name="Chen W.M."/>
        </authorList>
    </citation>
    <scope>NUCLEOTIDE SEQUENCE [LARGE SCALE GENOMIC DNA]</scope>
    <source>
        <strain evidence="1 2">CKOBP-6</strain>
    </source>
</reference>
<evidence type="ECO:0000313" key="2">
    <source>
        <dbReference type="Proteomes" id="UP000250369"/>
    </source>
</evidence>
<comment type="caution">
    <text evidence="1">The sequence shown here is derived from an EMBL/GenBank/DDBJ whole genome shotgun (WGS) entry which is preliminary data.</text>
</comment>
<dbReference type="AlphaFoldDB" id="A0A329MTL4"/>